<dbReference type="InterPro" id="IPR003660">
    <property type="entry name" value="HAMP_dom"/>
</dbReference>
<dbReference type="PROSITE" id="PS50885">
    <property type="entry name" value="HAMP"/>
    <property type="match status" value="1"/>
</dbReference>
<proteinExistence type="inferred from homology"/>
<keyword evidence="4" id="KW-0812">Transmembrane</keyword>
<name>A0A975B095_9BACT</name>
<evidence type="ECO:0000256" key="3">
    <source>
        <dbReference type="PROSITE-ProRule" id="PRU00284"/>
    </source>
</evidence>
<feature type="domain" description="HAMP" evidence="6">
    <location>
        <begin position="244"/>
        <end position="276"/>
    </location>
</feature>
<organism evidence="7 8">
    <name type="scientific">Sulfurimonas aquatica</name>
    <dbReference type="NCBI Taxonomy" id="2672570"/>
    <lineage>
        <taxon>Bacteria</taxon>
        <taxon>Pseudomonadati</taxon>
        <taxon>Campylobacterota</taxon>
        <taxon>Epsilonproteobacteria</taxon>
        <taxon>Campylobacterales</taxon>
        <taxon>Sulfurimonadaceae</taxon>
        <taxon>Sulfurimonas</taxon>
    </lineage>
</organism>
<protein>
    <recommendedName>
        <fullName evidence="9">Methyl-accepting chemotaxis protein</fullName>
    </recommendedName>
</protein>
<evidence type="ECO:0000259" key="5">
    <source>
        <dbReference type="PROSITE" id="PS50111"/>
    </source>
</evidence>
<evidence type="ECO:0000256" key="2">
    <source>
        <dbReference type="ARBA" id="ARBA00029447"/>
    </source>
</evidence>
<dbReference type="GO" id="GO:0006935">
    <property type="term" value="P:chemotaxis"/>
    <property type="evidence" value="ECO:0007669"/>
    <property type="project" value="InterPro"/>
</dbReference>
<dbReference type="InterPro" id="IPR004089">
    <property type="entry name" value="MCPsignal_dom"/>
</dbReference>
<gene>
    <name evidence="7" type="ORF">GJV85_06935</name>
</gene>
<dbReference type="Gene3D" id="1.10.287.950">
    <property type="entry name" value="Methyl-accepting chemotaxis protein"/>
    <property type="match status" value="1"/>
</dbReference>
<dbReference type="Pfam" id="PF00015">
    <property type="entry name" value="MCPsignal"/>
    <property type="match status" value="1"/>
</dbReference>
<evidence type="ECO:0000256" key="4">
    <source>
        <dbReference type="SAM" id="Phobius"/>
    </source>
</evidence>
<dbReference type="CDD" id="cd11386">
    <property type="entry name" value="MCP_signal"/>
    <property type="match status" value="1"/>
</dbReference>
<evidence type="ECO:0000313" key="8">
    <source>
        <dbReference type="Proteomes" id="UP000671852"/>
    </source>
</evidence>
<evidence type="ECO:0000259" key="6">
    <source>
        <dbReference type="PROSITE" id="PS50885"/>
    </source>
</evidence>
<dbReference type="GO" id="GO:0004888">
    <property type="term" value="F:transmembrane signaling receptor activity"/>
    <property type="evidence" value="ECO:0007669"/>
    <property type="project" value="InterPro"/>
</dbReference>
<feature type="transmembrane region" description="Helical" evidence="4">
    <location>
        <begin position="40"/>
        <end position="61"/>
    </location>
</feature>
<dbReference type="PANTHER" id="PTHR32089">
    <property type="entry name" value="METHYL-ACCEPTING CHEMOTAXIS PROTEIN MCPB"/>
    <property type="match status" value="1"/>
</dbReference>
<feature type="transmembrane region" description="Helical" evidence="4">
    <location>
        <begin position="120"/>
        <end position="145"/>
    </location>
</feature>
<dbReference type="EMBL" id="CP046072">
    <property type="protein sequence ID" value="QSZ41851.1"/>
    <property type="molecule type" value="Genomic_DNA"/>
</dbReference>
<accession>A0A975B095</accession>
<dbReference type="GO" id="GO:0016020">
    <property type="term" value="C:membrane"/>
    <property type="evidence" value="ECO:0007669"/>
    <property type="project" value="InterPro"/>
</dbReference>
<feature type="transmembrane region" description="Helical" evidence="4">
    <location>
        <begin position="84"/>
        <end position="108"/>
    </location>
</feature>
<dbReference type="PANTHER" id="PTHR32089:SF114">
    <property type="entry name" value="METHYL-ACCEPTING CHEMOTAXIS PROTEIN MCPB"/>
    <property type="match status" value="1"/>
</dbReference>
<sequence length="553" mass="62090">MSTNNKLIVLVLAGFMIPPIVWIFMVYYSEVFNLDELVSVVFSAAMILYIIAATAIGVFFFKSQLNTIESAVENKKSTQESDRVLSRLPILFLLAQFFYTSFGPLIVLTSLDFISTTQFWLAQLFSIPLFLLFIIPVFILFVTTIENWTKGLTMSQEYPFLSFSKKIIFVIFNTLLGNVFLLVLFNITLYITQHSLTLNDMISKNTLVIIIALTISILNIYLLVRQIKLSVLGITKAVESEHNNLNKVISIDARDETGTMARSINIFIANLNSTISDAKNSSHINQNHASNMKEITTKTQLKVHQEFKIAQETITQANSIQELVETSNQNFHDTKLNMNKANTLLNDAKNEIFRLTESVHHSVELEHEMNSKLEQLSGETQQIKSVLDVISDIAEQTNLLALNAAIEAARAGEHGRGFAVVADEVRQLAERTQKSLTEINATINIIIQSVTDASEQMKNNADNIESLSDISRNVEENINTTVETMDKTNELTQESAKGSQEISTHTADMLTKIQSISTISHENDESMQELAEIADKLYNSSGELNSKLEYFET</sequence>
<feature type="transmembrane region" description="Helical" evidence="4">
    <location>
        <begin position="166"/>
        <end position="187"/>
    </location>
</feature>
<dbReference type="Proteomes" id="UP000671852">
    <property type="component" value="Chromosome"/>
</dbReference>
<dbReference type="AlphaFoldDB" id="A0A975B095"/>
<dbReference type="KEGG" id="saqt:GJV85_06935"/>
<reference evidence="7" key="1">
    <citation type="submission" date="2019-11" db="EMBL/GenBank/DDBJ databases">
        <authorList>
            <person name="Kojima H."/>
        </authorList>
    </citation>
    <scope>NUCLEOTIDE SEQUENCE</scope>
    <source>
        <strain evidence="7">H1576</strain>
    </source>
</reference>
<evidence type="ECO:0000313" key="7">
    <source>
        <dbReference type="EMBL" id="QSZ41851.1"/>
    </source>
</evidence>
<reference evidence="7" key="2">
    <citation type="submission" date="2021-04" db="EMBL/GenBank/DDBJ databases">
        <title>Isolation and characterization of a novel species of the genus Sulfurimonas.</title>
        <authorList>
            <person name="Fukui M."/>
        </authorList>
    </citation>
    <scope>NUCLEOTIDE SEQUENCE</scope>
    <source>
        <strain evidence="7">H1576</strain>
    </source>
</reference>
<dbReference type="PRINTS" id="PR00260">
    <property type="entry name" value="CHEMTRNSDUCR"/>
</dbReference>
<dbReference type="InterPro" id="IPR004090">
    <property type="entry name" value="Chemotax_Me-accpt_rcpt"/>
</dbReference>
<feature type="transmembrane region" description="Helical" evidence="4">
    <location>
        <begin position="7"/>
        <end position="28"/>
    </location>
</feature>
<comment type="similarity">
    <text evidence="2">Belongs to the methyl-accepting chemotaxis (MCP) protein family.</text>
</comment>
<evidence type="ECO:0008006" key="9">
    <source>
        <dbReference type="Google" id="ProtNLM"/>
    </source>
</evidence>
<dbReference type="SUPFAM" id="SSF58104">
    <property type="entry name" value="Methyl-accepting chemotaxis protein (MCP) signaling domain"/>
    <property type="match status" value="1"/>
</dbReference>
<feature type="domain" description="Methyl-accepting transducer" evidence="5">
    <location>
        <begin position="281"/>
        <end position="517"/>
    </location>
</feature>
<keyword evidence="4" id="KW-1133">Transmembrane helix</keyword>
<evidence type="ECO:0000256" key="1">
    <source>
        <dbReference type="ARBA" id="ARBA00023224"/>
    </source>
</evidence>
<dbReference type="SMART" id="SM00283">
    <property type="entry name" value="MA"/>
    <property type="match status" value="1"/>
</dbReference>
<keyword evidence="8" id="KW-1185">Reference proteome</keyword>
<dbReference type="PROSITE" id="PS50111">
    <property type="entry name" value="CHEMOTAXIS_TRANSDUC_2"/>
    <property type="match status" value="1"/>
</dbReference>
<keyword evidence="1 3" id="KW-0807">Transducer</keyword>
<feature type="transmembrane region" description="Helical" evidence="4">
    <location>
        <begin position="207"/>
        <end position="224"/>
    </location>
</feature>
<dbReference type="GO" id="GO:0007165">
    <property type="term" value="P:signal transduction"/>
    <property type="evidence" value="ECO:0007669"/>
    <property type="project" value="UniProtKB-KW"/>
</dbReference>
<keyword evidence="4" id="KW-0472">Membrane</keyword>